<keyword evidence="1" id="KW-0732">Signal</keyword>
<evidence type="ECO:0000313" key="3">
    <source>
        <dbReference type="Proteomes" id="UP000666915"/>
    </source>
</evidence>
<gene>
    <name evidence="2" type="ORF">J4557_04310</name>
</gene>
<sequence length="227" mass="23074">MPSPMSRAVTVAAAAAAVLGGTTAARASVEPAAAWTVSAGGATEVHGTGGTAVLTNDRTGARITCSTGLTFASRVTTGRTAGQRFGLLDDYYIDCTDANGLALRFGDAYRALQNADFLYGTGYDASAGRVTGFLDIDTSAPQIPALVAQTLSSNTCLLVLQPPGVASAPNHYRVPMTYTNSSRTLTLGAPLSLVAPTSCPGVQTTDTYTYSGTVVIGEPLTITPAAS</sequence>
<reference evidence="2 3" key="1">
    <citation type="submission" date="2021-03" db="EMBL/GenBank/DDBJ databases">
        <authorList>
            <person name="Kanchanasin P."/>
            <person name="Saeng-In P."/>
            <person name="Phongsopitanun W."/>
            <person name="Yuki M."/>
            <person name="Kudo T."/>
            <person name="Ohkuma M."/>
            <person name="Tanasupawat S."/>
        </authorList>
    </citation>
    <scope>NUCLEOTIDE SEQUENCE [LARGE SCALE GENOMIC DNA]</scope>
    <source>
        <strain evidence="2 3">L46</strain>
    </source>
</reference>
<evidence type="ECO:0008006" key="4">
    <source>
        <dbReference type="Google" id="ProtNLM"/>
    </source>
</evidence>
<dbReference type="Proteomes" id="UP000666915">
    <property type="component" value="Unassembled WGS sequence"/>
</dbReference>
<feature type="signal peptide" evidence="1">
    <location>
        <begin position="1"/>
        <end position="27"/>
    </location>
</feature>
<proteinExistence type="predicted"/>
<name>A0ABS3QRX8_9ACTN</name>
<protein>
    <recommendedName>
        <fullName evidence="4">Tat pathway signal sequence domain protein</fullName>
    </recommendedName>
</protein>
<evidence type="ECO:0000256" key="1">
    <source>
        <dbReference type="SAM" id="SignalP"/>
    </source>
</evidence>
<organism evidence="2 3">
    <name type="scientific">Actinomadura nitritigenes</name>
    <dbReference type="NCBI Taxonomy" id="134602"/>
    <lineage>
        <taxon>Bacteria</taxon>
        <taxon>Bacillati</taxon>
        <taxon>Actinomycetota</taxon>
        <taxon>Actinomycetes</taxon>
        <taxon>Streptosporangiales</taxon>
        <taxon>Thermomonosporaceae</taxon>
        <taxon>Actinomadura</taxon>
    </lineage>
</organism>
<dbReference type="EMBL" id="JAGEOK010000002">
    <property type="protein sequence ID" value="MBO2436738.1"/>
    <property type="molecule type" value="Genomic_DNA"/>
</dbReference>
<keyword evidence="3" id="KW-1185">Reference proteome</keyword>
<feature type="chain" id="PRO_5047408104" description="Tat pathway signal sequence domain protein" evidence="1">
    <location>
        <begin position="28"/>
        <end position="227"/>
    </location>
</feature>
<dbReference type="RefSeq" id="WP_208265006.1">
    <property type="nucleotide sequence ID" value="NZ_JAGEOK010000002.1"/>
</dbReference>
<comment type="caution">
    <text evidence="2">The sequence shown here is derived from an EMBL/GenBank/DDBJ whole genome shotgun (WGS) entry which is preliminary data.</text>
</comment>
<accession>A0ABS3QRX8</accession>
<evidence type="ECO:0000313" key="2">
    <source>
        <dbReference type="EMBL" id="MBO2436738.1"/>
    </source>
</evidence>